<evidence type="ECO:0000313" key="12">
    <source>
        <dbReference type="EMBL" id="SDQ63441.1"/>
    </source>
</evidence>
<dbReference type="PANTHER" id="PTHR12468">
    <property type="entry name" value="GPI MANNOSYLTRANSFERASE 2"/>
    <property type="match status" value="1"/>
</dbReference>
<keyword evidence="13" id="KW-1185">Reference proteome</keyword>
<feature type="transmembrane region" description="Helical" evidence="11">
    <location>
        <begin position="380"/>
        <end position="406"/>
    </location>
</feature>
<dbReference type="Proteomes" id="UP000217103">
    <property type="component" value="Unassembled WGS sequence"/>
</dbReference>
<gene>
    <name evidence="12" type="ORF">SAMN04489764_1472</name>
</gene>
<feature type="region of interest" description="Disordered" evidence="10">
    <location>
        <begin position="1"/>
        <end position="24"/>
    </location>
</feature>
<dbReference type="GO" id="GO:0031501">
    <property type="term" value="C:mannosyltransferase complex"/>
    <property type="evidence" value="ECO:0007669"/>
    <property type="project" value="TreeGrafter"/>
</dbReference>
<keyword evidence="3" id="KW-0337">GPI-anchor biosynthesis</keyword>
<dbReference type="GO" id="GO:0000009">
    <property type="term" value="F:alpha-1,6-mannosyltransferase activity"/>
    <property type="evidence" value="ECO:0007669"/>
    <property type="project" value="InterPro"/>
</dbReference>
<evidence type="ECO:0000256" key="10">
    <source>
        <dbReference type="SAM" id="MobiDB-lite"/>
    </source>
</evidence>
<feature type="transmembrane region" description="Helical" evidence="11">
    <location>
        <begin position="119"/>
        <end position="142"/>
    </location>
</feature>
<evidence type="ECO:0000256" key="7">
    <source>
        <dbReference type="ARBA" id="ARBA00022824"/>
    </source>
</evidence>
<proteinExistence type="predicted"/>
<dbReference type="STRING" id="35622.SAMN04489764_1472"/>
<dbReference type="RefSeq" id="WP_242659147.1">
    <property type="nucleotide sequence ID" value="NZ_FNKK01000002.1"/>
</dbReference>
<evidence type="ECO:0000256" key="8">
    <source>
        <dbReference type="ARBA" id="ARBA00022989"/>
    </source>
</evidence>
<keyword evidence="4 12" id="KW-0328">Glycosyltransferase</keyword>
<keyword evidence="7" id="KW-0256">Endoplasmic reticulum</keyword>
<feature type="transmembrane region" description="Helical" evidence="11">
    <location>
        <begin position="154"/>
        <end position="186"/>
    </location>
</feature>
<feature type="transmembrane region" description="Helical" evidence="11">
    <location>
        <begin position="239"/>
        <end position="258"/>
    </location>
</feature>
<dbReference type="Pfam" id="PF04188">
    <property type="entry name" value="Mannosyl_trans2"/>
    <property type="match status" value="1"/>
</dbReference>
<dbReference type="GO" id="GO:0016020">
    <property type="term" value="C:membrane"/>
    <property type="evidence" value="ECO:0007669"/>
    <property type="project" value="GOC"/>
</dbReference>
<accession>A0A1H1CGV8</accession>
<name>A0A1H1CGV8_9ACTN</name>
<dbReference type="GO" id="GO:0006506">
    <property type="term" value="P:GPI anchor biosynthetic process"/>
    <property type="evidence" value="ECO:0007669"/>
    <property type="project" value="UniProtKB-UniPathway"/>
</dbReference>
<dbReference type="AlphaFoldDB" id="A0A1H1CGV8"/>
<feature type="compositionally biased region" description="Basic and acidic residues" evidence="10">
    <location>
        <begin position="10"/>
        <end position="24"/>
    </location>
</feature>
<feature type="transmembrane region" description="Helical" evidence="11">
    <location>
        <begin position="192"/>
        <end position="218"/>
    </location>
</feature>
<evidence type="ECO:0000256" key="6">
    <source>
        <dbReference type="ARBA" id="ARBA00022692"/>
    </source>
</evidence>
<evidence type="ECO:0000313" key="13">
    <source>
        <dbReference type="Proteomes" id="UP000217103"/>
    </source>
</evidence>
<keyword evidence="6 11" id="KW-0812">Transmembrane</keyword>
<feature type="transmembrane region" description="Helical" evidence="11">
    <location>
        <begin position="35"/>
        <end position="58"/>
    </location>
</feature>
<comment type="subcellular location">
    <subcellularLocation>
        <location evidence="1">Endoplasmic reticulum membrane</location>
        <topology evidence="1">Multi-pass membrane protein</topology>
    </subcellularLocation>
</comment>
<dbReference type="EMBL" id="FNKK01000002">
    <property type="protein sequence ID" value="SDQ63441.1"/>
    <property type="molecule type" value="Genomic_DNA"/>
</dbReference>
<keyword evidence="8 11" id="KW-1133">Transmembrane helix</keyword>
<dbReference type="InterPro" id="IPR007315">
    <property type="entry name" value="PIG-V/Gpi18"/>
</dbReference>
<evidence type="ECO:0000256" key="3">
    <source>
        <dbReference type="ARBA" id="ARBA00022502"/>
    </source>
</evidence>
<feature type="transmembrane region" description="Helical" evidence="11">
    <location>
        <begin position="300"/>
        <end position="321"/>
    </location>
</feature>
<sequence length="407" mass="44137">MTGDAVAEPEEPRTRENRDGGADDRVVTLTPGHQALILWIVSRLGILLLSVVGVGVLLQGRGADTLLARWRSWDANLLIVIAEHGYGGDPSAPPDPGLPAFFPGMPLMLRLVHTIVSDWTLSGLLISLFAGAVAVVALARLGEFEGPRGAGPRAVFVLLLCPTAVFLFAGYSEALFLAFAIPAWLAARRGDWLVAGLLGAGASCVRITGLFLALALIVEYVGGPWRAAGRDRPGYRTHFGWLAVPFVPLLLYSAYQYGRTGDWLAWNHAQQAGWGRYLVWPWESLATTWASAVEDGQFAWAFRMELAGAAVGVAVVLWLLVARRWSELTYVGLQVGALMCSAYYLSIPRSALLWWPLWLAIARAATPRPEGDRWARLRPWLLVCYGLVAGPLMVVNTLAFLAGAWAG</sequence>
<dbReference type="GO" id="GO:0004376">
    <property type="term" value="F:GPI mannosyltransferase activity"/>
    <property type="evidence" value="ECO:0007669"/>
    <property type="project" value="InterPro"/>
</dbReference>
<organism evidence="12 13">
    <name type="scientific">Thermostaphylospora chromogena</name>
    <dbReference type="NCBI Taxonomy" id="35622"/>
    <lineage>
        <taxon>Bacteria</taxon>
        <taxon>Bacillati</taxon>
        <taxon>Actinomycetota</taxon>
        <taxon>Actinomycetes</taxon>
        <taxon>Streptosporangiales</taxon>
        <taxon>Thermomonosporaceae</taxon>
        <taxon>Thermostaphylospora</taxon>
    </lineage>
</organism>
<dbReference type="UniPathway" id="UPA00196"/>
<evidence type="ECO:0000256" key="9">
    <source>
        <dbReference type="ARBA" id="ARBA00023136"/>
    </source>
</evidence>
<dbReference type="PANTHER" id="PTHR12468:SF2">
    <property type="entry name" value="GPI MANNOSYLTRANSFERASE 2"/>
    <property type="match status" value="1"/>
</dbReference>
<evidence type="ECO:0000256" key="11">
    <source>
        <dbReference type="SAM" id="Phobius"/>
    </source>
</evidence>
<reference evidence="12 13" key="1">
    <citation type="submission" date="2016-10" db="EMBL/GenBank/DDBJ databases">
        <authorList>
            <person name="de Groot N.N."/>
        </authorList>
    </citation>
    <scope>NUCLEOTIDE SEQUENCE [LARGE SCALE GENOMIC DNA]</scope>
    <source>
        <strain evidence="12 13">DSM 43794</strain>
    </source>
</reference>
<keyword evidence="9 11" id="KW-0472">Membrane</keyword>
<comment type="pathway">
    <text evidence="2">Glycolipid biosynthesis; glycosylphosphatidylinositol-anchor biosynthesis.</text>
</comment>
<evidence type="ECO:0000256" key="1">
    <source>
        <dbReference type="ARBA" id="ARBA00004477"/>
    </source>
</evidence>
<evidence type="ECO:0000256" key="2">
    <source>
        <dbReference type="ARBA" id="ARBA00004687"/>
    </source>
</evidence>
<protein>
    <submittedName>
        <fullName evidence="12">Mannosyltransferase (PIG-V)</fullName>
    </submittedName>
</protein>
<evidence type="ECO:0000256" key="5">
    <source>
        <dbReference type="ARBA" id="ARBA00022679"/>
    </source>
</evidence>
<keyword evidence="5 12" id="KW-0808">Transferase</keyword>
<evidence type="ECO:0000256" key="4">
    <source>
        <dbReference type="ARBA" id="ARBA00022676"/>
    </source>
</evidence>